<evidence type="ECO:0000256" key="1">
    <source>
        <dbReference type="SAM" id="MobiDB-lite"/>
    </source>
</evidence>
<dbReference type="CDD" id="cd17470">
    <property type="entry name" value="T3SS_Flik_C"/>
    <property type="match status" value="1"/>
</dbReference>
<proteinExistence type="predicted"/>
<organism evidence="3 4">
    <name type="scientific">Litoreibacter arenae DSM 19593</name>
    <dbReference type="NCBI Taxonomy" id="1123360"/>
    <lineage>
        <taxon>Bacteria</taxon>
        <taxon>Pseudomonadati</taxon>
        <taxon>Pseudomonadota</taxon>
        <taxon>Alphaproteobacteria</taxon>
        <taxon>Rhodobacterales</taxon>
        <taxon>Roseobacteraceae</taxon>
        <taxon>Litoreibacter</taxon>
    </lineage>
</organism>
<keyword evidence="3" id="KW-0282">Flagellum</keyword>
<keyword evidence="3" id="KW-0966">Cell projection</keyword>
<dbReference type="Pfam" id="PF02120">
    <property type="entry name" value="Flg_hook"/>
    <property type="match status" value="1"/>
</dbReference>
<feature type="compositionally biased region" description="Polar residues" evidence="1">
    <location>
        <begin position="224"/>
        <end position="247"/>
    </location>
</feature>
<dbReference type="HOGENOM" id="CLU_623753_0_0_5"/>
<evidence type="ECO:0000313" key="4">
    <source>
        <dbReference type="Proteomes" id="UP000015351"/>
    </source>
</evidence>
<dbReference type="Gene3D" id="3.30.750.140">
    <property type="match status" value="1"/>
</dbReference>
<gene>
    <name evidence="3" type="ORF">thalar_03063</name>
</gene>
<reference evidence="4" key="1">
    <citation type="journal article" date="2013" name="Stand. Genomic Sci.">
        <title>Genome sequence of the Litoreibacter arenae type strain (DSM 19593(T)), a member of the Roseobacter clade isolated from sea sand.</title>
        <authorList>
            <person name="Riedel T."/>
            <person name="Fiebig A."/>
            <person name="Petersen J."/>
            <person name="Gronow S."/>
            <person name="Kyrpides N.C."/>
            <person name="Goker M."/>
            <person name="Klenk H.P."/>
        </authorList>
    </citation>
    <scope>NUCLEOTIDE SEQUENCE [LARGE SCALE GENOMIC DNA]</scope>
    <source>
        <strain evidence="4">DSM 19593</strain>
    </source>
</reference>
<evidence type="ECO:0000313" key="3">
    <source>
        <dbReference type="EMBL" id="EPX77341.1"/>
    </source>
</evidence>
<dbReference type="eggNOG" id="COG3144">
    <property type="taxonomic scope" value="Bacteria"/>
</dbReference>
<dbReference type="EMBL" id="AONI01000015">
    <property type="protein sequence ID" value="EPX77341.1"/>
    <property type="molecule type" value="Genomic_DNA"/>
</dbReference>
<keyword evidence="3" id="KW-0969">Cilium</keyword>
<name>S9Q7H9_9RHOB</name>
<accession>S9Q7H9</accession>
<dbReference type="InterPro" id="IPR021136">
    <property type="entry name" value="Flagellar_hook_control-like_C"/>
</dbReference>
<dbReference type="OrthoDB" id="7203912at2"/>
<comment type="caution">
    <text evidence="3">The sequence shown here is derived from an EMBL/GenBank/DDBJ whole genome shotgun (WGS) entry which is preliminary data.</text>
</comment>
<feature type="compositionally biased region" description="Polar residues" evidence="1">
    <location>
        <begin position="403"/>
        <end position="415"/>
    </location>
</feature>
<dbReference type="Proteomes" id="UP000015351">
    <property type="component" value="Unassembled WGS sequence"/>
</dbReference>
<feature type="domain" description="Flagellar hook-length control protein-like C-terminal" evidence="2">
    <location>
        <begin position="326"/>
        <end position="400"/>
    </location>
</feature>
<dbReference type="AlphaFoldDB" id="S9Q7H9"/>
<keyword evidence="4" id="KW-1185">Reference proteome</keyword>
<feature type="region of interest" description="Disordered" evidence="1">
    <location>
        <begin position="394"/>
        <end position="424"/>
    </location>
</feature>
<dbReference type="RefSeq" id="WP_021102412.1">
    <property type="nucleotide sequence ID" value="NZ_KE557314.1"/>
</dbReference>
<sequence>MLSGTSLSTANVKAANYPHCDVSEDRVQDPLLSGIEFGHAVTASNPDLTPMGSMTNGQVQIGEQSEIVSQKRGLIMQEAAANSGAAVNTDAQPYQPSGQVGASIVSELLHESMSSLQSSMTSSLVHKTSGVQSGDTAKSPVKPENSAPDYVAALPVDGANGLTSSPIEQIAGKLEPASQIAREPFGATAHSSIPREVSLGTTSGGHLSDGPGPTIMEILESSIRRNSQQDSDLRRTSTNNQHENQNLFPPPEVRSSVTARPAPGSAVSFPLADASIPGSETQIPLPSVPEIQPKTLPLANGAPRTVPVTQLPDHVAAQIRTAVNGEKFGSIEIRLDPEELGRLRIVLSPRENGMNIAIYTDVQETLELLRRHSGMLQSDFESLGYEQASFTFQQERKSDQAAPLQTTDLNESEPQSDTREQQHSVKHLQAGLARLDLKL</sequence>
<protein>
    <submittedName>
        <fullName evidence="3">Flagellar hook-length control protein</fullName>
    </submittedName>
</protein>
<feature type="region of interest" description="Disordered" evidence="1">
    <location>
        <begin position="187"/>
        <end position="262"/>
    </location>
</feature>
<evidence type="ECO:0000259" key="2">
    <source>
        <dbReference type="Pfam" id="PF02120"/>
    </source>
</evidence>
<feature type="region of interest" description="Disordered" evidence="1">
    <location>
        <begin position="123"/>
        <end position="146"/>
    </location>
</feature>
<dbReference type="InterPro" id="IPR038610">
    <property type="entry name" value="FliK-like_C_sf"/>
</dbReference>
<dbReference type="STRING" id="1123360.thalar_03063"/>